<dbReference type="Proteomes" id="UP000006882">
    <property type="component" value="Chromosome G5"/>
</dbReference>
<dbReference type="EMBL" id="CM007655">
    <property type="protein sequence ID" value="ONI06293.1"/>
    <property type="molecule type" value="Genomic_DNA"/>
</dbReference>
<organism evidence="1 2">
    <name type="scientific">Prunus persica</name>
    <name type="common">Peach</name>
    <name type="synonym">Amygdalus persica</name>
    <dbReference type="NCBI Taxonomy" id="3760"/>
    <lineage>
        <taxon>Eukaryota</taxon>
        <taxon>Viridiplantae</taxon>
        <taxon>Streptophyta</taxon>
        <taxon>Embryophyta</taxon>
        <taxon>Tracheophyta</taxon>
        <taxon>Spermatophyta</taxon>
        <taxon>Magnoliopsida</taxon>
        <taxon>eudicotyledons</taxon>
        <taxon>Gunneridae</taxon>
        <taxon>Pentapetalae</taxon>
        <taxon>rosids</taxon>
        <taxon>fabids</taxon>
        <taxon>Rosales</taxon>
        <taxon>Rosaceae</taxon>
        <taxon>Amygdaloideae</taxon>
        <taxon>Amygdaleae</taxon>
        <taxon>Prunus</taxon>
    </lineage>
</organism>
<dbReference type="PANTHER" id="PTHR33491">
    <property type="entry name" value="OSJNBA0016N04.9 PROTEIN"/>
    <property type="match status" value="1"/>
</dbReference>
<proteinExistence type="predicted"/>
<name>A0A251P424_PRUPE</name>
<gene>
    <name evidence="1" type="ORF">PRUPE_5G051400</name>
</gene>
<evidence type="ECO:0000313" key="1">
    <source>
        <dbReference type="EMBL" id="ONI06293.1"/>
    </source>
</evidence>
<evidence type="ECO:0000313" key="2">
    <source>
        <dbReference type="Proteomes" id="UP000006882"/>
    </source>
</evidence>
<dbReference type="Gramene" id="ONI06293">
    <property type="protein sequence ID" value="ONI06293"/>
    <property type="gene ID" value="PRUPE_5G051400"/>
</dbReference>
<sequence length="272" mass="30664">MSSHKSLINNNEYHIYYSVVMAHTSAPIANPNCTTHCGDVAIPYPFGIGPNKDCYLDECHLYTNNYSRQAPFLKSVNLELLSISFPFHGFPSVPVKTLSLSSAARERKLHQPQNLTGSPFNYSRTDNIFIAVSCDLFVRVSSDHETVAGCQSICRNTTGDDYNNCYEDWFENNLTNFQDLKDMGSVPVVLDWISNVHNYGERFSERFRENPDLTGNQSTPFCTNISTSSSDLTRYNRTRMICACPPGLEGNPYLLQPCQGTQTESLFFLDLD</sequence>
<protein>
    <recommendedName>
        <fullName evidence="3">Wall-associated receptor kinase galacturonan-binding domain-containing protein</fullName>
    </recommendedName>
</protein>
<keyword evidence="2" id="KW-1185">Reference proteome</keyword>
<dbReference type="STRING" id="3760.A0A251P424"/>
<accession>A0A251P424</accession>
<dbReference type="AlphaFoldDB" id="A0A251P424"/>
<evidence type="ECO:0008006" key="3">
    <source>
        <dbReference type="Google" id="ProtNLM"/>
    </source>
</evidence>
<reference evidence="1 2" key="1">
    <citation type="journal article" date="2013" name="Nat. Genet.">
        <title>The high-quality draft genome of peach (Prunus persica) identifies unique patterns of genetic diversity, domestication and genome evolution.</title>
        <authorList>
            <consortium name="International Peach Genome Initiative"/>
            <person name="Verde I."/>
            <person name="Abbott A.G."/>
            <person name="Scalabrin S."/>
            <person name="Jung S."/>
            <person name="Shu S."/>
            <person name="Marroni F."/>
            <person name="Zhebentyayeva T."/>
            <person name="Dettori M.T."/>
            <person name="Grimwood J."/>
            <person name="Cattonaro F."/>
            <person name="Zuccolo A."/>
            <person name="Rossini L."/>
            <person name="Jenkins J."/>
            <person name="Vendramin E."/>
            <person name="Meisel L.A."/>
            <person name="Decroocq V."/>
            <person name="Sosinski B."/>
            <person name="Prochnik S."/>
            <person name="Mitros T."/>
            <person name="Policriti A."/>
            <person name="Cipriani G."/>
            <person name="Dondini L."/>
            <person name="Ficklin S."/>
            <person name="Goodstein D.M."/>
            <person name="Xuan P."/>
            <person name="Del Fabbro C."/>
            <person name="Aramini V."/>
            <person name="Copetti D."/>
            <person name="Gonzalez S."/>
            <person name="Horner D.S."/>
            <person name="Falchi R."/>
            <person name="Lucas S."/>
            <person name="Mica E."/>
            <person name="Maldonado J."/>
            <person name="Lazzari B."/>
            <person name="Bielenberg D."/>
            <person name="Pirona R."/>
            <person name="Miculan M."/>
            <person name="Barakat A."/>
            <person name="Testolin R."/>
            <person name="Stella A."/>
            <person name="Tartarini S."/>
            <person name="Tonutti P."/>
            <person name="Arus P."/>
            <person name="Orellana A."/>
            <person name="Wells C."/>
            <person name="Main D."/>
            <person name="Vizzotto G."/>
            <person name="Silva H."/>
            <person name="Salamini F."/>
            <person name="Schmutz J."/>
            <person name="Morgante M."/>
            <person name="Rokhsar D.S."/>
        </authorList>
    </citation>
    <scope>NUCLEOTIDE SEQUENCE [LARGE SCALE GENOMIC DNA]</scope>
    <source>
        <strain evidence="2">cv. Nemared</strain>
    </source>
</reference>